<organism evidence="10 11">
    <name type="scientific">Clavelina lepadiformis</name>
    <name type="common">Light-bulb sea squirt</name>
    <name type="synonym">Ascidia lepadiformis</name>
    <dbReference type="NCBI Taxonomy" id="159417"/>
    <lineage>
        <taxon>Eukaryota</taxon>
        <taxon>Metazoa</taxon>
        <taxon>Chordata</taxon>
        <taxon>Tunicata</taxon>
        <taxon>Ascidiacea</taxon>
        <taxon>Aplousobranchia</taxon>
        <taxon>Clavelinidae</taxon>
        <taxon>Clavelina</taxon>
    </lineage>
</organism>
<dbReference type="PANTHER" id="PTHR11388">
    <property type="entry name" value="ORGANIC ANION TRANSPORTER"/>
    <property type="match status" value="1"/>
</dbReference>
<reference evidence="10 11" key="1">
    <citation type="submission" date="2024-02" db="EMBL/GenBank/DDBJ databases">
        <authorList>
            <person name="Daric V."/>
            <person name="Darras S."/>
        </authorList>
    </citation>
    <scope>NUCLEOTIDE SEQUENCE [LARGE SCALE GENOMIC DNA]</scope>
</reference>
<dbReference type="Gene3D" id="3.30.60.30">
    <property type="match status" value="1"/>
</dbReference>
<evidence type="ECO:0000313" key="11">
    <source>
        <dbReference type="Proteomes" id="UP001642483"/>
    </source>
</evidence>
<comment type="caution">
    <text evidence="10">The sequence shown here is derived from an EMBL/GenBank/DDBJ whole genome shotgun (WGS) entry which is preliminary data.</text>
</comment>
<keyword evidence="8" id="KW-0813">Transport</keyword>
<dbReference type="Pfam" id="PF03137">
    <property type="entry name" value="OATP"/>
    <property type="match status" value="1"/>
</dbReference>
<name>A0ABP0FQ46_CLALP</name>
<feature type="transmembrane region" description="Helical" evidence="8">
    <location>
        <begin position="513"/>
        <end position="531"/>
    </location>
</feature>
<dbReference type="InterPro" id="IPR004156">
    <property type="entry name" value="OATP"/>
</dbReference>
<keyword evidence="11" id="KW-1185">Reference proteome</keyword>
<dbReference type="Proteomes" id="UP001642483">
    <property type="component" value="Unassembled WGS sequence"/>
</dbReference>
<evidence type="ECO:0000256" key="5">
    <source>
        <dbReference type="ARBA" id="ARBA00022989"/>
    </source>
</evidence>
<evidence type="ECO:0000256" key="6">
    <source>
        <dbReference type="ARBA" id="ARBA00023136"/>
    </source>
</evidence>
<evidence type="ECO:0000259" key="9">
    <source>
        <dbReference type="PROSITE" id="PS51465"/>
    </source>
</evidence>
<evidence type="ECO:0000256" key="3">
    <source>
        <dbReference type="ARBA" id="ARBA00022475"/>
    </source>
</evidence>
<gene>
    <name evidence="10" type="ORF">CVLEPA_LOCUS10388</name>
</gene>
<dbReference type="SUPFAM" id="SSF103473">
    <property type="entry name" value="MFS general substrate transporter"/>
    <property type="match status" value="1"/>
</dbReference>
<proteinExistence type="inferred from homology"/>
<keyword evidence="7" id="KW-1015">Disulfide bond</keyword>
<dbReference type="InterPro" id="IPR002350">
    <property type="entry name" value="Kazal_dom"/>
</dbReference>
<feature type="transmembrane region" description="Helical" evidence="8">
    <location>
        <begin position="124"/>
        <end position="145"/>
    </location>
</feature>
<dbReference type="PANTHER" id="PTHR11388:SF100">
    <property type="entry name" value="SOLUTE CARRIER ORGANIC ANION TRANSPORTER FAMILY MEMBER 4A1"/>
    <property type="match status" value="1"/>
</dbReference>
<comment type="subcellular location">
    <subcellularLocation>
        <location evidence="1 8">Cell membrane</location>
        <topology evidence="1 8">Multi-pass membrane protein</topology>
    </subcellularLocation>
</comment>
<dbReference type="PROSITE" id="PS51465">
    <property type="entry name" value="KAZAL_2"/>
    <property type="match status" value="1"/>
</dbReference>
<dbReference type="InterPro" id="IPR036259">
    <property type="entry name" value="MFS_trans_sf"/>
</dbReference>
<feature type="transmembrane region" description="Helical" evidence="8">
    <location>
        <begin position="96"/>
        <end position="117"/>
    </location>
</feature>
<keyword evidence="8" id="KW-0406">Ion transport</keyword>
<dbReference type="NCBIfam" id="TIGR00805">
    <property type="entry name" value="oat"/>
    <property type="match status" value="1"/>
</dbReference>
<evidence type="ECO:0000256" key="8">
    <source>
        <dbReference type="RuleBase" id="RU362056"/>
    </source>
</evidence>
<feature type="transmembrane region" description="Helical" evidence="8">
    <location>
        <begin position="551"/>
        <end position="576"/>
    </location>
</feature>
<feature type="transmembrane region" description="Helical" evidence="8">
    <location>
        <begin position="56"/>
        <end position="76"/>
    </location>
</feature>
<feature type="transmembrane region" description="Helical" evidence="8">
    <location>
        <begin position="330"/>
        <end position="350"/>
    </location>
</feature>
<comment type="similarity">
    <text evidence="2 8">Belongs to the organo anion transporter (TC 2.A.60) family.</text>
</comment>
<sequence length="701" mass="75942">MNFIKKLRLSVGGSESVVNVDLPKEETCGCEVGCAGCWESERFPAKKCQAFATTKWALFFFSLGGVVQGFFVNGHTPVVISTIEKRFELTSTESGLIASMYDIGGSLTILFVTYVGGRRHKPQWVGWGLFMIGLSGIIFSMPHFVAPTYSFQEMTNVCGNSATENCVISTLKNFRFVFYFAMLITGVGSSPLYSLAITFLDENVKQRYSALYNGILITLAIVGPGIGFLAGAALLDIYTYPSETVTINQSSENWVGAWWLGSFIIGFVGIFVSIPVLMLPRVIPGTEKHRMEREKEIHHSAQDTEQKEVFGKSFRDFPQCTLTLLRNPTFLFLSLGTALDSVLIGGFAVFGAKYLETQFALGVSQAGTYFGLMAILGGAGGQLAGGGSIAKFNLKVPTMLRINYIAPVLAVACGGVYFITCSNLAFAGVNSAYSGASAINGISDSCNADCGCEEGVYHPVCGSDGVTYFSPCFAGCESQNGDTYNNCTCIVSTAANSSATTGFCTDESCSKSWQLIVFCFFNFLLMFLTFVNEAAALQASLRCVAFNQRSFAIGLQVLLSRILGTVPGPLIVGALFDRACSKWTQECGTRGSCLVYDNKSLSLYLAVFIIVIKLLDALIFWIAHLRYKPIPAEFTDDDACVEEDKHSVSDDKTKEPNKNVQLVTKSNGSAHAPVIEQPISRDKMSSALPGETISLDENLYL</sequence>
<feature type="transmembrane region" description="Helical" evidence="8">
    <location>
        <begin position="402"/>
        <end position="420"/>
    </location>
</feature>
<dbReference type="SUPFAM" id="SSF100895">
    <property type="entry name" value="Kazal-type serine protease inhibitors"/>
    <property type="match status" value="1"/>
</dbReference>
<evidence type="ECO:0000256" key="7">
    <source>
        <dbReference type="ARBA" id="ARBA00023157"/>
    </source>
</evidence>
<feature type="transmembrane region" description="Helical" evidence="8">
    <location>
        <begin position="370"/>
        <end position="390"/>
    </location>
</feature>
<evidence type="ECO:0000256" key="4">
    <source>
        <dbReference type="ARBA" id="ARBA00022692"/>
    </source>
</evidence>
<feature type="transmembrane region" description="Helical" evidence="8">
    <location>
        <begin position="601"/>
        <end position="623"/>
    </location>
</feature>
<evidence type="ECO:0000256" key="1">
    <source>
        <dbReference type="ARBA" id="ARBA00004651"/>
    </source>
</evidence>
<evidence type="ECO:0000313" key="10">
    <source>
        <dbReference type="EMBL" id="CAK8680103.1"/>
    </source>
</evidence>
<keyword evidence="4 8" id="KW-0812">Transmembrane</keyword>
<dbReference type="EMBL" id="CAWYQH010000068">
    <property type="protein sequence ID" value="CAK8680103.1"/>
    <property type="molecule type" value="Genomic_DNA"/>
</dbReference>
<dbReference type="InterPro" id="IPR036058">
    <property type="entry name" value="Kazal_dom_sf"/>
</dbReference>
<accession>A0ABP0FQ46</accession>
<dbReference type="Gene3D" id="1.20.1250.20">
    <property type="entry name" value="MFS general substrate transporter like domains"/>
    <property type="match status" value="1"/>
</dbReference>
<evidence type="ECO:0000256" key="2">
    <source>
        <dbReference type="ARBA" id="ARBA00009657"/>
    </source>
</evidence>
<feature type="transmembrane region" description="Helical" evidence="8">
    <location>
        <begin position="212"/>
        <end position="238"/>
    </location>
</feature>
<protein>
    <recommendedName>
        <fullName evidence="8">Solute carrier organic anion transporter family member</fullName>
    </recommendedName>
</protein>
<feature type="transmembrane region" description="Helical" evidence="8">
    <location>
        <begin position="258"/>
        <end position="283"/>
    </location>
</feature>
<keyword evidence="3" id="KW-1003">Cell membrane</keyword>
<feature type="transmembrane region" description="Helical" evidence="8">
    <location>
        <begin position="177"/>
        <end position="200"/>
    </location>
</feature>
<dbReference type="Pfam" id="PF07648">
    <property type="entry name" value="Kazal_2"/>
    <property type="match status" value="1"/>
</dbReference>
<keyword evidence="5 8" id="KW-1133">Transmembrane helix</keyword>
<keyword evidence="6 8" id="KW-0472">Membrane</keyword>
<feature type="domain" description="Kazal-like" evidence="9">
    <location>
        <begin position="440"/>
        <end position="491"/>
    </location>
</feature>